<reference evidence="1" key="1">
    <citation type="submission" date="2019-09" db="EMBL/GenBank/DDBJ databases">
        <title>Characterisation of the sponge microbiome using genome-centric metagenomics.</title>
        <authorList>
            <person name="Engelberts J.P."/>
            <person name="Robbins S.J."/>
            <person name="De Goeij J.M."/>
            <person name="Aranda M."/>
            <person name="Bell S.C."/>
            <person name="Webster N.S."/>
        </authorList>
    </citation>
    <scope>NUCLEOTIDE SEQUENCE</scope>
    <source>
        <strain evidence="1">SB0662_bin_9</strain>
    </source>
</reference>
<keyword evidence="1" id="KW-0119">Carbohydrate metabolism</keyword>
<keyword evidence="1" id="KW-0326">Glycosidase</keyword>
<dbReference type="AlphaFoldDB" id="A0A6B1DPV3"/>
<keyword evidence="1" id="KW-0378">Hydrolase</keyword>
<keyword evidence="1" id="KW-0624">Polysaccharide degradation</keyword>
<keyword evidence="1" id="KW-0858">Xylan degradation</keyword>
<dbReference type="EMBL" id="VXPY01000023">
    <property type="protein sequence ID" value="MYD89458.1"/>
    <property type="molecule type" value="Genomic_DNA"/>
</dbReference>
<gene>
    <name evidence="1" type="ORF">F4Y08_03835</name>
</gene>
<protein>
    <submittedName>
        <fullName evidence="1">1,4-beta-xylanase</fullName>
    </submittedName>
</protein>
<organism evidence="1">
    <name type="scientific">Caldilineaceae bacterium SB0662_bin_9</name>
    <dbReference type="NCBI Taxonomy" id="2605258"/>
    <lineage>
        <taxon>Bacteria</taxon>
        <taxon>Bacillati</taxon>
        <taxon>Chloroflexota</taxon>
        <taxon>Caldilineae</taxon>
        <taxon>Caldilineales</taxon>
        <taxon>Caldilineaceae</taxon>
    </lineage>
</organism>
<dbReference type="InterPro" id="IPR017853">
    <property type="entry name" value="GH"/>
</dbReference>
<dbReference type="GO" id="GO:0045493">
    <property type="term" value="P:xylan catabolic process"/>
    <property type="evidence" value="ECO:0007669"/>
    <property type="project" value="UniProtKB-KW"/>
</dbReference>
<comment type="caution">
    <text evidence="1">The sequence shown here is derived from an EMBL/GenBank/DDBJ whole genome shotgun (WGS) entry which is preliminary data.</text>
</comment>
<name>A0A6B1DPV3_9CHLR</name>
<sequence length="336" mass="38726">MTPNFDTRWTADRAWDWYRSRSWLCGFNYVTSTAINSTEMWQSDTFDPGTMDRELGWANRVGFNTCRVFLQYLVWQHDPEGLTDRIDHFLQVASKHGISTMFCLFDDCAFAGRQPYLGKQDEPVPGVHNSGWTPSPGHERVVDRTVWAGLEDYVTSIVSRFFQDARVVAWDLYNEPGAADMGDQSLPLLCEVFRWARGAKPQQPLTAGIWHPDLIALREVVTEQSDILTFHNYDDLETLREQVDDLKACGYPLVCTEWMARTRDSLFETHLPFLKQESIGGYCWGLVNGKTQTHFPWGWPRGASEPELWFHDIFHPDGTPYNETEVEAIRHCCQAD</sequence>
<proteinExistence type="predicted"/>
<dbReference type="GO" id="GO:0016798">
    <property type="term" value="F:hydrolase activity, acting on glycosyl bonds"/>
    <property type="evidence" value="ECO:0007669"/>
    <property type="project" value="UniProtKB-KW"/>
</dbReference>
<dbReference type="Gene3D" id="3.20.20.80">
    <property type="entry name" value="Glycosidases"/>
    <property type="match status" value="1"/>
</dbReference>
<dbReference type="SUPFAM" id="SSF51445">
    <property type="entry name" value="(Trans)glycosidases"/>
    <property type="match status" value="1"/>
</dbReference>
<accession>A0A6B1DPV3</accession>
<evidence type="ECO:0000313" key="1">
    <source>
        <dbReference type="EMBL" id="MYD89458.1"/>
    </source>
</evidence>